<accession>A0AAV4S2Q2</accession>
<dbReference type="EMBL" id="BPLR01008735">
    <property type="protein sequence ID" value="GIY26810.1"/>
    <property type="molecule type" value="Genomic_DNA"/>
</dbReference>
<evidence type="ECO:0000313" key="2">
    <source>
        <dbReference type="Proteomes" id="UP001054945"/>
    </source>
</evidence>
<proteinExistence type="predicted"/>
<reference evidence="1 2" key="1">
    <citation type="submission" date="2021-06" db="EMBL/GenBank/DDBJ databases">
        <title>Caerostris extrusa draft genome.</title>
        <authorList>
            <person name="Kono N."/>
            <person name="Arakawa K."/>
        </authorList>
    </citation>
    <scope>NUCLEOTIDE SEQUENCE [LARGE SCALE GENOMIC DNA]</scope>
</reference>
<gene>
    <name evidence="1" type="ORF">CEXT_229581</name>
</gene>
<keyword evidence="2" id="KW-1185">Reference proteome</keyword>
<comment type="caution">
    <text evidence="1">The sequence shown here is derived from an EMBL/GenBank/DDBJ whole genome shotgun (WGS) entry which is preliminary data.</text>
</comment>
<protein>
    <submittedName>
        <fullName evidence="1">Uncharacterized protein</fullName>
    </submittedName>
</protein>
<dbReference type="Proteomes" id="UP001054945">
    <property type="component" value="Unassembled WGS sequence"/>
</dbReference>
<sequence length="151" mass="17031">MSGKISNKANDKSLNVRSSASDPELTWIFQSFNARHLACAPNKISELEEGLLNAVDRNPITSVCALTAAIIATRFNLRRILHREGLHGFHLQRHQILHAEDYPRRGAFAQKMRLSGTSHVLFCLQNMICPLTFDEVTSTRKGMVNKHITHK</sequence>
<name>A0AAV4S2Q2_CAEEX</name>
<organism evidence="1 2">
    <name type="scientific">Caerostris extrusa</name>
    <name type="common">Bark spider</name>
    <name type="synonym">Caerostris bankana</name>
    <dbReference type="NCBI Taxonomy" id="172846"/>
    <lineage>
        <taxon>Eukaryota</taxon>
        <taxon>Metazoa</taxon>
        <taxon>Ecdysozoa</taxon>
        <taxon>Arthropoda</taxon>
        <taxon>Chelicerata</taxon>
        <taxon>Arachnida</taxon>
        <taxon>Araneae</taxon>
        <taxon>Araneomorphae</taxon>
        <taxon>Entelegynae</taxon>
        <taxon>Araneoidea</taxon>
        <taxon>Araneidae</taxon>
        <taxon>Caerostris</taxon>
    </lineage>
</organism>
<evidence type="ECO:0000313" key="1">
    <source>
        <dbReference type="EMBL" id="GIY26810.1"/>
    </source>
</evidence>
<dbReference type="AlphaFoldDB" id="A0AAV4S2Q2"/>